<evidence type="ECO:0000313" key="3">
    <source>
        <dbReference type="Proteomes" id="UP001210925"/>
    </source>
</evidence>
<keyword evidence="1" id="KW-0812">Transmembrane</keyword>
<keyword evidence="1" id="KW-1133">Transmembrane helix</keyword>
<name>A0AAD5UA19_9FUNG</name>
<sequence>MDIDKEQIVLKLREYKQPIVSGLLLFGFGATIFNMRRSRANLAALHNNPVLKQNPRYLGIMMASRALMYATSIVGITAIGVGYGVSTYMEVDTLQEFSVKFKIWAHKTFPSLVIKDQSDENDVVEFMQEFKIELDKPEPKESSTHNYISDRLMKGLGLREK</sequence>
<reference evidence="2" key="1">
    <citation type="submission" date="2020-05" db="EMBL/GenBank/DDBJ databases">
        <title>Phylogenomic resolution of chytrid fungi.</title>
        <authorList>
            <person name="Stajich J.E."/>
            <person name="Amses K."/>
            <person name="Simmons R."/>
            <person name="Seto K."/>
            <person name="Myers J."/>
            <person name="Bonds A."/>
            <person name="Quandt C.A."/>
            <person name="Barry K."/>
            <person name="Liu P."/>
            <person name="Grigoriev I."/>
            <person name="Longcore J.E."/>
            <person name="James T.Y."/>
        </authorList>
    </citation>
    <scope>NUCLEOTIDE SEQUENCE</scope>
    <source>
        <strain evidence="2">PLAUS21</strain>
    </source>
</reference>
<organism evidence="2 3">
    <name type="scientific">Boothiomyces macroporosus</name>
    <dbReference type="NCBI Taxonomy" id="261099"/>
    <lineage>
        <taxon>Eukaryota</taxon>
        <taxon>Fungi</taxon>
        <taxon>Fungi incertae sedis</taxon>
        <taxon>Chytridiomycota</taxon>
        <taxon>Chytridiomycota incertae sedis</taxon>
        <taxon>Chytridiomycetes</taxon>
        <taxon>Rhizophydiales</taxon>
        <taxon>Terramycetaceae</taxon>
        <taxon>Boothiomyces</taxon>
    </lineage>
</organism>
<gene>
    <name evidence="2" type="ORF">HK103_002611</name>
</gene>
<dbReference type="Proteomes" id="UP001210925">
    <property type="component" value="Unassembled WGS sequence"/>
</dbReference>
<proteinExistence type="predicted"/>
<evidence type="ECO:0000313" key="2">
    <source>
        <dbReference type="EMBL" id="KAJ3251150.1"/>
    </source>
</evidence>
<feature type="transmembrane region" description="Helical" evidence="1">
    <location>
        <begin position="66"/>
        <end position="85"/>
    </location>
</feature>
<accession>A0AAD5UA19</accession>
<comment type="caution">
    <text evidence="2">The sequence shown here is derived from an EMBL/GenBank/DDBJ whole genome shotgun (WGS) entry which is preliminary data.</text>
</comment>
<dbReference type="AlphaFoldDB" id="A0AAD5UA19"/>
<protein>
    <recommendedName>
        <fullName evidence="4">Altered inheritance of mitochondria protein 11</fullName>
    </recommendedName>
</protein>
<feature type="transmembrane region" description="Helical" evidence="1">
    <location>
        <begin position="15"/>
        <end position="33"/>
    </location>
</feature>
<keyword evidence="1" id="KW-0472">Membrane</keyword>
<evidence type="ECO:0008006" key="4">
    <source>
        <dbReference type="Google" id="ProtNLM"/>
    </source>
</evidence>
<dbReference type="EMBL" id="JADGKB010000198">
    <property type="protein sequence ID" value="KAJ3251150.1"/>
    <property type="molecule type" value="Genomic_DNA"/>
</dbReference>
<keyword evidence="3" id="KW-1185">Reference proteome</keyword>
<evidence type="ECO:0000256" key="1">
    <source>
        <dbReference type="SAM" id="Phobius"/>
    </source>
</evidence>